<reference evidence="4 5" key="1">
    <citation type="submission" date="2020-02" db="EMBL/GenBank/DDBJ databases">
        <title>Broccoli isolated Pseudomonas sp.</title>
        <authorList>
            <person name="Fujikawa T."/>
            <person name="Sawada H."/>
        </authorList>
    </citation>
    <scope>NUCLEOTIDE SEQUENCE [LARGE SCALE GENOMIC DNA]</scope>
    <source>
        <strain evidence="4 5">JCM 32154</strain>
    </source>
</reference>
<dbReference type="Gene3D" id="2.40.160.10">
    <property type="entry name" value="Porin"/>
    <property type="match status" value="1"/>
</dbReference>
<dbReference type="Proteomes" id="UP000471751">
    <property type="component" value="Unassembled WGS sequence"/>
</dbReference>
<accession>A0A6I5RSY3</accession>
<dbReference type="PANTHER" id="PTHR34596">
    <property type="entry name" value="CHITOPORIN"/>
    <property type="match status" value="1"/>
</dbReference>
<dbReference type="InterPro" id="IPR023614">
    <property type="entry name" value="Porin_dom_sf"/>
</dbReference>
<dbReference type="InterPro" id="IPR005318">
    <property type="entry name" value="OM_porin_bac"/>
</dbReference>
<evidence type="ECO:0000313" key="5">
    <source>
        <dbReference type="Proteomes" id="UP000471751"/>
    </source>
</evidence>
<dbReference type="GO" id="GO:0016020">
    <property type="term" value="C:membrane"/>
    <property type="evidence" value="ECO:0007669"/>
    <property type="project" value="InterPro"/>
</dbReference>
<keyword evidence="2" id="KW-0813">Transport</keyword>
<dbReference type="AlphaFoldDB" id="A0A6I5RSY3"/>
<evidence type="ECO:0000256" key="3">
    <source>
        <dbReference type="ARBA" id="ARBA00022729"/>
    </source>
</evidence>
<dbReference type="Pfam" id="PF03573">
    <property type="entry name" value="OprD"/>
    <property type="match status" value="1"/>
</dbReference>
<gene>
    <name evidence="4" type="ORF">G3O07_16795</name>
</gene>
<comment type="similarity">
    <text evidence="1">Belongs to the outer membrane porin (Opr) (TC 1.B.25) family.</text>
</comment>
<sequence>MPFTAQADDESTEGFIEGSSLKLLSRNYYMNRNQLSQGKRDNKEWGQGFIGKFESGYTQGTLGFGIDAHAMLGLKLDGGGGTGNSSILPSAAPAKKVTEYGKGA</sequence>
<name>A0A6I5RSY3_9PSED</name>
<evidence type="ECO:0000256" key="1">
    <source>
        <dbReference type="ARBA" id="ARBA00009075"/>
    </source>
</evidence>
<feature type="non-terminal residue" evidence="4">
    <location>
        <position position="104"/>
    </location>
</feature>
<dbReference type="PANTHER" id="PTHR34596:SF2">
    <property type="entry name" value="CHITOPORIN"/>
    <property type="match status" value="1"/>
</dbReference>
<evidence type="ECO:0000313" key="4">
    <source>
        <dbReference type="EMBL" id="NES11023.1"/>
    </source>
</evidence>
<dbReference type="EMBL" id="JAAHBT010000191">
    <property type="protein sequence ID" value="NES11023.1"/>
    <property type="molecule type" value="Genomic_DNA"/>
</dbReference>
<keyword evidence="3" id="KW-0732">Signal</keyword>
<comment type="caution">
    <text evidence="4">The sequence shown here is derived from an EMBL/GenBank/DDBJ whole genome shotgun (WGS) entry which is preliminary data.</text>
</comment>
<proteinExistence type="inferred from homology"/>
<dbReference type="GO" id="GO:0015288">
    <property type="term" value="F:porin activity"/>
    <property type="evidence" value="ECO:0007669"/>
    <property type="project" value="TreeGrafter"/>
</dbReference>
<keyword evidence="5" id="KW-1185">Reference proteome</keyword>
<protein>
    <submittedName>
        <fullName evidence="4">OprD family porin</fullName>
    </submittedName>
</protein>
<evidence type="ECO:0000256" key="2">
    <source>
        <dbReference type="ARBA" id="ARBA00022448"/>
    </source>
</evidence>
<organism evidence="4 5">
    <name type="scientific">Pseudomonas laurentiana</name>
    <dbReference type="NCBI Taxonomy" id="2364649"/>
    <lineage>
        <taxon>Bacteria</taxon>
        <taxon>Pseudomonadati</taxon>
        <taxon>Pseudomonadota</taxon>
        <taxon>Gammaproteobacteria</taxon>
        <taxon>Pseudomonadales</taxon>
        <taxon>Pseudomonadaceae</taxon>
        <taxon>Pseudomonas</taxon>
    </lineage>
</organism>